<dbReference type="AlphaFoldDB" id="A0A0C3JTR9"/>
<dbReference type="PANTHER" id="PTHR13459">
    <property type="entry name" value="E3 UBIQUITIN-PROTEIN LIGASE RNF220 ISOFORM X1"/>
    <property type="match status" value="1"/>
</dbReference>
<dbReference type="Pfam" id="PF15926">
    <property type="entry name" value="RNF220"/>
    <property type="match status" value="1"/>
</dbReference>
<dbReference type="InterPro" id="IPR001841">
    <property type="entry name" value="Znf_RING"/>
</dbReference>
<dbReference type="Gene3D" id="3.30.40.10">
    <property type="entry name" value="Zinc/RING finger domain, C3HC4 (zinc finger)"/>
    <property type="match status" value="1"/>
</dbReference>
<name>A0A0C3JTR9_PISTI</name>
<dbReference type="Pfam" id="PF13923">
    <property type="entry name" value="zf-C3HC4_2"/>
    <property type="match status" value="1"/>
</dbReference>
<evidence type="ECO:0000256" key="2">
    <source>
        <dbReference type="SAM" id="MobiDB-lite"/>
    </source>
</evidence>
<feature type="region of interest" description="Disordered" evidence="2">
    <location>
        <begin position="257"/>
        <end position="309"/>
    </location>
</feature>
<dbReference type="PANTHER" id="PTHR13459:SF1">
    <property type="entry name" value="E3 UBIQUITIN-PROTEIN LIGASE RNF220 ISOFORM X1"/>
    <property type="match status" value="1"/>
</dbReference>
<dbReference type="OrthoDB" id="6270329at2759"/>
<evidence type="ECO:0000313" key="5">
    <source>
        <dbReference type="Proteomes" id="UP000054217"/>
    </source>
</evidence>
<accession>A0A0C3JTR9</accession>
<feature type="region of interest" description="Disordered" evidence="2">
    <location>
        <begin position="186"/>
        <end position="205"/>
    </location>
</feature>
<organism evidence="4 5">
    <name type="scientific">Pisolithus tinctorius Marx 270</name>
    <dbReference type="NCBI Taxonomy" id="870435"/>
    <lineage>
        <taxon>Eukaryota</taxon>
        <taxon>Fungi</taxon>
        <taxon>Dikarya</taxon>
        <taxon>Basidiomycota</taxon>
        <taxon>Agaricomycotina</taxon>
        <taxon>Agaricomycetes</taxon>
        <taxon>Agaricomycetidae</taxon>
        <taxon>Boletales</taxon>
        <taxon>Sclerodermatineae</taxon>
        <taxon>Pisolithaceae</taxon>
        <taxon>Pisolithus</taxon>
    </lineage>
</organism>
<feature type="compositionally biased region" description="Basic and acidic residues" evidence="2">
    <location>
        <begin position="262"/>
        <end position="272"/>
    </location>
</feature>
<dbReference type="HOGENOM" id="CLU_045004_0_0_1"/>
<reference evidence="4 5" key="1">
    <citation type="submission" date="2014-04" db="EMBL/GenBank/DDBJ databases">
        <authorList>
            <consortium name="DOE Joint Genome Institute"/>
            <person name="Kuo A."/>
            <person name="Kohler A."/>
            <person name="Costa M.D."/>
            <person name="Nagy L.G."/>
            <person name="Floudas D."/>
            <person name="Copeland A."/>
            <person name="Barry K.W."/>
            <person name="Cichocki N."/>
            <person name="Veneault-Fourrey C."/>
            <person name="LaButti K."/>
            <person name="Lindquist E.A."/>
            <person name="Lipzen A."/>
            <person name="Lundell T."/>
            <person name="Morin E."/>
            <person name="Murat C."/>
            <person name="Sun H."/>
            <person name="Tunlid A."/>
            <person name="Henrissat B."/>
            <person name="Grigoriev I.V."/>
            <person name="Hibbett D.S."/>
            <person name="Martin F."/>
            <person name="Nordberg H.P."/>
            <person name="Cantor M.N."/>
            <person name="Hua S.X."/>
        </authorList>
    </citation>
    <scope>NUCLEOTIDE SEQUENCE [LARGE SCALE GENOMIC DNA]</scope>
    <source>
        <strain evidence="4 5">Marx 270</strain>
    </source>
</reference>
<evidence type="ECO:0000313" key="4">
    <source>
        <dbReference type="EMBL" id="KIO12553.1"/>
    </source>
</evidence>
<keyword evidence="1" id="KW-0862">Zinc</keyword>
<keyword evidence="1" id="KW-0863">Zinc-finger</keyword>
<dbReference type="GO" id="GO:0008270">
    <property type="term" value="F:zinc ion binding"/>
    <property type="evidence" value="ECO:0007669"/>
    <property type="project" value="UniProtKB-KW"/>
</dbReference>
<evidence type="ECO:0000259" key="3">
    <source>
        <dbReference type="PROSITE" id="PS50089"/>
    </source>
</evidence>
<dbReference type="InterPro" id="IPR013083">
    <property type="entry name" value="Znf_RING/FYVE/PHD"/>
</dbReference>
<dbReference type="STRING" id="870435.A0A0C3JTR9"/>
<dbReference type="PROSITE" id="PS50089">
    <property type="entry name" value="ZF_RING_2"/>
    <property type="match status" value="1"/>
</dbReference>
<dbReference type="SUPFAM" id="SSF57850">
    <property type="entry name" value="RING/U-box"/>
    <property type="match status" value="1"/>
</dbReference>
<dbReference type="GO" id="GO:0016567">
    <property type="term" value="P:protein ubiquitination"/>
    <property type="evidence" value="ECO:0007669"/>
    <property type="project" value="TreeGrafter"/>
</dbReference>
<dbReference type="InterPro" id="IPR052443">
    <property type="entry name" value="E3_ubiq-ligase_RNF220-like"/>
</dbReference>
<keyword evidence="5" id="KW-1185">Reference proteome</keyword>
<sequence length="394" mass="42800">PRSVAKRAETRPCPACNEQIPVRLLEAHTVLELQRVDEIVRHIGDAEPLPGADDLEEVPSNRTRRSALKARQSLTALQPAPRLTSTRSYHSATTPVAVERTITHIIRRRRARQTRLRELSREEAAYLAGDGEGTSIGCPVCGQNVRGDRDVVEAHVDACLAYESRRAEVERQREILQGTQVSEDLEVDVDGGGGVGSDGNGDGSVRTRVITAASLRGTGIQMRMHTQDTEEDIDIDGTDDAVFGGAQFGEADILGLTGDGFDAERSNHDRQGLQESTRGSTSVEGRTPLQSDSQSEDTAPTTENSTDELDLTILAARSRGDHLALITALEAKINTTPPAPTCRVCLSQYTDPTVSTGCWHTCCATCWLRCLGATKLCPMCLRITSASELRRIYL</sequence>
<dbReference type="Proteomes" id="UP000054217">
    <property type="component" value="Unassembled WGS sequence"/>
</dbReference>
<dbReference type="InParanoid" id="A0A0C3JTR9"/>
<feature type="compositionally biased region" description="Gly residues" evidence="2">
    <location>
        <begin position="190"/>
        <end position="202"/>
    </location>
</feature>
<feature type="non-terminal residue" evidence="4">
    <location>
        <position position="1"/>
    </location>
</feature>
<dbReference type="GO" id="GO:0061630">
    <property type="term" value="F:ubiquitin protein ligase activity"/>
    <property type="evidence" value="ECO:0007669"/>
    <property type="project" value="TreeGrafter"/>
</dbReference>
<dbReference type="InterPro" id="IPR031824">
    <property type="entry name" value="RNF220_mid"/>
</dbReference>
<dbReference type="EMBL" id="KN831947">
    <property type="protein sequence ID" value="KIO12553.1"/>
    <property type="molecule type" value="Genomic_DNA"/>
</dbReference>
<protein>
    <recommendedName>
        <fullName evidence="3">RING-type domain-containing protein</fullName>
    </recommendedName>
</protein>
<feature type="compositionally biased region" description="Polar residues" evidence="2">
    <location>
        <begin position="273"/>
        <end position="304"/>
    </location>
</feature>
<reference evidence="5" key="2">
    <citation type="submission" date="2015-01" db="EMBL/GenBank/DDBJ databases">
        <title>Evolutionary Origins and Diversification of the Mycorrhizal Mutualists.</title>
        <authorList>
            <consortium name="DOE Joint Genome Institute"/>
            <consortium name="Mycorrhizal Genomics Consortium"/>
            <person name="Kohler A."/>
            <person name="Kuo A."/>
            <person name="Nagy L.G."/>
            <person name="Floudas D."/>
            <person name="Copeland A."/>
            <person name="Barry K.W."/>
            <person name="Cichocki N."/>
            <person name="Veneault-Fourrey C."/>
            <person name="LaButti K."/>
            <person name="Lindquist E.A."/>
            <person name="Lipzen A."/>
            <person name="Lundell T."/>
            <person name="Morin E."/>
            <person name="Murat C."/>
            <person name="Riley R."/>
            <person name="Ohm R."/>
            <person name="Sun H."/>
            <person name="Tunlid A."/>
            <person name="Henrissat B."/>
            <person name="Grigoriev I.V."/>
            <person name="Hibbett D.S."/>
            <person name="Martin F."/>
        </authorList>
    </citation>
    <scope>NUCLEOTIDE SEQUENCE [LARGE SCALE GENOMIC DNA]</scope>
    <source>
        <strain evidence="5">Marx 270</strain>
    </source>
</reference>
<keyword evidence="1" id="KW-0479">Metal-binding</keyword>
<gene>
    <name evidence="4" type="ORF">M404DRAFT_123946</name>
</gene>
<evidence type="ECO:0000256" key="1">
    <source>
        <dbReference type="PROSITE-ProRule" id="PRU00175"/>
    </source>
</evidence>
<proteinExistence type="predicted"/>
<feature type="domain" description="RING-type" evidence="3">
    <location>
        <begin position="342"/>
        <end position="380"/>
    </location>
</feature>